<organism evidence="5 6">
    <name type="scientific">Cystobacter ferrugineus</name>
    <dbReference type="NCBI Taxonomy" id="83449"/>
    <lineage>
        <taxon>Bacteria</taxon>
        <taxon>Pseudomonadati</taxon>
        <taxon>Myxococcota</taxon>
        <taxon>Myxococcia</taxon>
        <taxon>Myxococcales</taxon>
        <taxon>Cystobacterineae</taxon>
        <taxon>Archangiaceae</taxon>
        <taxon>Cystobacter</taxon>
    </lineage>
</organism>
<reference evidence="5 6" key="2">
    <citation type="submission" date="2016-12" db="EMBL/GenBank/DDBJ databases">
        <title>Draft Genome Sequence of Cystobacter ferrugineus Strain Cbfe23.</title>
        <authorList>
            <person name="Akbar S."/>
            <person name="Dowd S.E."/>
            <person name="Stevens D.C."/>
        </authorList>
    </citation>
    <scope>NUCLEOTIDE SEQUENCE [LARGE SCALE GENOMIC DNA]</scope>
    <source>
        <strain evidence="5 6">Cbfe23</strain>
    </source>
</reference>
<protein>
    <recommendedName>
        <fullName evidence="4">HTH araC/xylS-type domain-containing protein</fullName>
    </recommendedName>
</protein>
<dbReference type="InterPro" id="IPR018060">
    <property type="entry name" value="HTH_AraC"/>
</dbReference>
<feature type="domain" description="HTH araC/xylS-type" evidence="4">
    <location>
        <begin position="1"/>
        <end position="78"/>
    </location>
</feature>
<keyword evidence="1" id="KW-0805">Transcription regulation</keyword>
<dbReference type="InterPro" id="IPR050959">
    <property type="entry name" value="MarA-like"/>
</dbReference>
<dbReference type="InterPro" id="IPR009057">
    <property type="entry name" value="Homeodomain-like_sf"/>
</dbReference>
<dbReference type="OrthoDB" id="5337216at2"/>
<evidence type="ECO:0000259" key="4">
    <source>
        <dbReference type="PROSITE" id="PS01124"/>
    </source>
</evidence>
<name>A0A1L9B746_9BACT</name>
<dbReference type="GO" id="GO:0003700">
    <property type="term" value="F:DNA-binding transcription factor activity"/>
    <property type="evidence" value="ECO:0007669"/>
    <property type="project" value="InterPro"/>
</dbReference>
<comment type="caution">
    <text evidence="5">The sequence shown here is derived from an EMBL/GenBank/DDBJ whole genome shotgun (WGS) entry which is preliminary data.</text>
</comment>
<gene>
    <name evidence="5" type="ORF">BON30_23250</name>
</gene>
<evidence type="ECO:0000313" key="5">
    <source>
        <dbReference type="EMBL" id="OJH38084.1"/>
    </source>
</evidence>
<proteinExistence type="predicted"/>
<dbReference type="RefSeq" id="WP_071900592.1">
    <property type="nucleotide sequence ID" value="NZ_MPIN01000006.1"/>
</dbReference>
<dbReference type="PANTHER" id="PTHR47504">
    <property type="entry name" value="RIGHT ORIGIN-BINDING PROTEIN"/>
    <property type="match status" value="1"/>
</dbReference>
<sequence length="78" mass="9002">MLEFIDAHLDEELGVERLGRVAAFSKFHFHRQFSTLFGMGVYEYVQMQRLKRAAFLLAFRDQHSTIHGRSGGLASRES</sequence>
<dbReference type="PROSITE" id="PS01124">
    <property type="entry name" value="HTH_ARAC_FAMILY_2"/>
    <property type="match status" value="1"/>
</dbReference>
<dbReference type="SUPFAM" id="SSF46689">
    <property type="entry name" value="Homeodomain-like"/>
    <property type="match status" value="1"/>
</dbReference>
<dbReference type="STRING" id="83449.BON30_23250"/>
<dbReference type="AlphaFoldDB" id="A0A1L9B746"/>
<reference evidence="6" key="1">
    <citation type="submission" date="2016-11" db="EMBL/GenBank/DDBJ databases">
        <authorList>
            <person name="Shukria A."/>
            <person name="Stevens D.C."/>
        </authorList>
    </citation>
    <scope>NUCLEOTIDE SEQUENCE [LARGE SCALE GENOMIC DNA]</scope>
    <source>
        <strain evidence="6">Cbfe23</strain>
    </source>
</reference>
<dbReference type="Gene3D" id="1.10.10.60">
    <property type="entry name" value="Homeodomain-like"/>
    <property type="match status" value="1"/>
</dbReference>
<keyword evidence="2" id="KW-0238">DNA-binding</keyword>
<evidence type="ECO:0000256" key="1">
    <source>
        <dbReference type="ARBA" id="ARBA00023015"/>
    </source>
</evidence>
<dbReference type="Proteomes" id="UP000182229">
    <property type="component" value="Unassembled WGS sequence"/>
</dbReference>
<keyword evidence="6" id="KW-1185">Reference proteome</keyword>
<dbReference type="EMBL" id="MPIN01000006">
    <property type="protein sequence ID" value="OJH38084.1"/>
    <property type="molecule type" value="Genomic_DNA"/>
</dbReference>
<keyword evidence="3" id="KW-0804">Transcription</keyword>
<evidence type="ECO:0000256" key="3">
    <source>
        <dbReference type="ARBA" id="ARBA00023163"/>
    </source>
</evidence>
<evidence type="ECO:0000313" key="6">
    <source>
        <dbReference type="Proteomes" id="UP000182229"/>
    </source>
</evidence>
<accession>A0A1L9B746</accession>
<dbReference type="GO" id="GO:0043565">
    <property type="term" value="F:sequence-specific DNA binding"/>
    <property type="evidence" value="ECO:0007669"/>
    <property type="project" value="InterPro"/>
</dbReference>
<evidence type="ECO:0000256" key="2">
    <source>
        <dbReference type="ARBA" id="ARBA00023125"/>
    </source>
</evidence>
<dbReference type="PANTHER" id="PTHR47504:SF5">
    <property type="entry name" value="RIGHT ORIGIN-BINDING PROTEIN"/>
    <property type="match status" value="1"/>
</dbReference>